<proteinExistence type="inferred from homology"/>
<feature type="compositionally biased region" description="Polar residues" evidence="14">
    <location>
        <begin position="270"/>
        <end position="300"/>
    </location>
</feature>
<evidence type="ECO:0000256" key="13">
    <source>
        <dbReference type="ARBA" id="ARBA00057883"/>
    </source>
</evidence>
<comment type="catalytic activity">
    <reaction evidence="12">
        <text>L-tyrosyl-[glycogenin] + UDP-alpha-D-glucose = alpha-D-glucosyl-L-tyrosyl-[glycogenin] + UDP + H(+)</text>
        <dbReference type="Rhea" id="RHEA:23360"/>
        <dbReference type="Rhea" id="RHEA-COMP:14604"/>
        <dbReference type="Rhea" id="RHEA-COMP:14605"/>
        <dbReference type="ChEBI" id="CHEBI:15378"/>
        <dbReference type="ChEBI" id="CHEBI:46858"/>
        <dbReference type="ChEBI" id="CHEBI:58223"/>
        <dbReference type="ChEBI" id="CHEBI:58885"/>
        <dbReference type="ChEBI" id="CHEBI:140573"/>
        <dbReference type="EC" id="2.4.1.186"/>
    </reaction>
</comment>
<feature type="compositionally biased region" description="Low complexity" evidence="14">
    <location>
        <begin position="251"/>
        <end position="265"/>
    </location>
</feature>
<evidence type="ECO:0000256" key="9">
    <source>
        <dbReference type="ARBA" id="ARBA00038162"/>
    </source>
</evidence>
<evidence type="ECO:0000256" key="11">
    <source>
        <dbReference type="ARBA" id="ARBA00050886"/>
    </source>
</evidence>
<feature type="compositionally biased region" description="Basic and acidic residues" evidence="14">
    <location>
        <begin position="450"/>
        <end position="469"/>
    </location>
</feature>
<evidence type="ECO:0000256" key="2">
    <source>
        <dbReference type="ARBA" id="ARBA00004496"/>
    </source>
</evidence>
<organism evidence="15 16">
    <name type="scientific">Talaromyces atroroseus</name>
    <dbReference type="NCBI Taxonomy" id="1441469"/>
    <lineage>
        <taxon>Eukaryota</taxon>
        <taxon>Fungi</taxon>
        <taxon>Dikarya</taxon>
        <taxon>Ascomycota</taxon>
        <taxon>Pezizomycotina</taxon>
        <taxon>Eurotiomycetes</taxon>
        <taxon>Eurotiomycetidae</taxon>
        <taxon>Eurotiales</taxon>
        <taxon>Trichocomaceae</taxon>
        <taxon>Talaromyces</taxon>
        <taxon>Talaromyces sect. Trachyspermi</taxon>
    </lineage>
</organism>
<keyword evidence="16" id="KW-1185">Reference proteome</keyword>
<dbReference type="InterPro" id="IPR002495">
    <property type="entry name" value="Glyco_trans_8"/>
</dbReference>
<evidence type="ECO:0000256" key="1">
    <source>
        <dbReference type="ARBA" id="ARBA00001936"/>
    </source>
</evidence>
<evidence type="ECO:0000256" key="8">
    <source>
        <dbReference type="ARBA" id="ARBA00023211"/>
    </source>
</evidence>
<evidence type="ECO:0000256" key="6">
    <source>
        <dbReference type="ARBA" id="ARBA00023056"/>
    </source>
</evidence>
<comment type="function">
    <text evidence="13">Self-glucosylating initiator of glycogen synthesis. It catalyzes the formation of a short alpha (1,4)-glucosyl chain covalently attached via a glucose 1-O-tyrosyl linkage to internal tyrosine residues and these chains act as primers for the elongation reaction catalyzed by glycogen synthase.</text>
</comment>
<dbReference type="InterPro" id="IPR029044">
    <property type="entry name" value="Nucleotide-diphossugar_trans"/>
</dbReference>
<dbReference type="FunFam" id="3.90.550.10:FF:000092">
    <property type="entry name" value="Glycogenin 2"/>
    <property type="match status" value="1"/>
</dbReference>
<comment type="caution">
    <text evidence="15">The sequence shown here is derived from an EMBL/GenBank/DDBJ whole genome shotgun (WGS) entry which is preliminary data.</text>
</comment>
<dbReference type="GeneID" id="31003944"/>
<comment type="similarity">
    <text evidence="9">Belongs to the glycosyltransferase 8 family. Glycogenin subfamily.</text>
</comment>
<dbReference type="GO" id="GO:0046872">
    <property type="term" value="F:metal ion binding"/>
    <property type="evidence" value="ECO:0007669"/>
    <property type="project" value="UniProtKB-KW"/>
</dbReference>
<dbReference type="SUPFAM" id="SSF53448">
    <property type="entry name" value="Nucleotide-diphospho-sugar transferases"/>
    <property type="match status" value="1"/>
</dbReference>
<evidence type="ECO:0000256" key="14">
    <source>
        <dbReference type="SAM" id="MobiDB-lite"/>
    </source>
</evidence>
<comment type="subcellular location">
    <subcellularLocation>
        <location evidence="2">Cytoplasm</location>
    </subcellularLocation>
</comment>
<name>A0A1Q5Q901_TALAT</name>
<dbReference type="STRING" id="1441469.A0A1Q5Q901"/>
<dbReference type="OrthoDB" id="2014201at2759"/>
<dbReference type="Proteomes" id="UP000214365">
    <property type="component" value="Unassembled WGS sequence"/>
</dbReference>
<feature type="region of interest" description="Disordered" evidence="14">
    <location>
        <begin position="415"/>
        <end position="480"/>
    </location>
</feature>
<keyword evidence="3" id="KW-0963">Cytoplasm</keyword>
<dbReference type="Gene3D" id="3.90.550.10">
    <property type="entry name" value="Spore Coat Polysaccharide Biosynthesis Protein SpsA, Chain A"/>
    <property type="match status" value="1"/>
</dbReference>
<keyword evidence="5" id="KW-0479">Metal-binding</keyword>
<dbReference type="GO" id="GO:0008466">
    <property type="term" value="F:glycogenin glucosyltransferase activity"/>
    <property type="evidence" value="ECO:0007669"/>
    <property type="project" value="UniProtKB-EC"/>
</dbReference>
<protein>
    <recommendedName>
        <fullName evidence="10">glycogenin glucosyltransferase</fullName>
        <ecNumber evidence="10">2.4.1.186</ecNumber>
    </recommendedName>
</protein>
<feature type="compositionally biased region" description="Pro residues" evidence="14">
    <location>
        <begin position="436"/>
        <end position="449"/>
    </location>
</feature>
<evidence type="ECO:0000256" key="3">
    <source>
        <dbReference type="ARBA" id="ARBA00022490"/>
    </source>
</evidence>
<keyword evidence="4" id="KW-0808">Transferase</keyword>
<reference evidence="15 16" key="1">
    <citation type="submission" date="2015-06" db="EMBL/GenBank/DDBJ databases">
        <title>Talaromyces atroroseus IBT 11181 draft genome.</title>
        <authorList>
            <person name="Rasmussen K.B."/>
            <person name="Rasmussen S."/>
            <person name="Petersen B."/>
            <person name="Sicheritz-Ponten T."/>
            <person name="Mortensen U.H."/>
            <person name="Thrane U."/>
        </authorList>
    </citation>
    <scope>NUCLEOTIDE SEQUENCE [LARGE SCALE GENOMIC DNA]</scope>
    <source>
        <strain evidence="15 16">IBT 11181</strain>
    </source>
</reference>
<keyword evidence="7" id="KW-0325">Glycoprotein</keyword>
<dbReference type="InterPro" id="IPR050587">
    <property type="entry name" value="GNT1/Glycosyltrans_8"/>
</dbReference>
<sequence>MRSTLIDELAQLLLSDAYLPGAVVLAHSLRDNGTKAKIAVLFTPETLKESTVRELQSVYDEIIPVQLLSNSTPANLLLMDRLDLVASFTKIELWRQTQFSKIVYMDADVVALRAPDELLSLEEDFAAAPDIGWPDIFNSGVMVLRPNMQDYYALRALAERGISFDGGDQGLLNTHFKRWHRLSFTYNCTPSGNYQYMPAYRHFESTISLIHFIGSQKPWTQSRHAFSGGTPYYQLLGRWWAEYDRHYRSQPLSQPSSSAPLQFPSKSHYDSTATTHSDTPFHESVSNEFTRSEHYTTTQHPPEATFREPASSYGKTHEQLAGDLHVLRRSPVSEGFDGTVPFSAPNLMHPRPVHPPSISQDLRSPHHAHVDPVAEMRSVVPLYVHGEEQSSVYVSIPREGHKSYSELQASFSAQKPAESYHSERVEVAAAAQPEKGPSPSPPLQSQPPQPEERPFSPPKSEWDASRDTHLFQPPPSYPEAPKNMYYEVPAIKPEPERLAQIFPWEAHASKPTRVFAEDLVETTIPTRPGGSGADDGHHAEQAQPQALQATITEDITPSVPTDSWQSYSRANVWDEVPEINRYIEAIQQRSKPSGKMGGRPASFKITDFPTEIDRPSLPVTPAPIRKSLWGSHQDEHEHQHHHDKTPCCHEFPAAEGVPNKCDWVGVTVDVFLQLLVAIYSYWELTESTRSTGRVTTTAIGAIQKHSTSSPTITGSSSRAVRIVQRY</sequence>
<dbReference type="CDD" id="cd02537">
    <property type="entry name" value="GT8_Glycogenin"/>
    <property type="match status" value="1"/>
</dbReference>
<keyword evidence="6" id="KW-0320">Glycogen biosynthesis</keyword>
<evidence type="ECO:0000313" key="15">
    <source>
        <dbReference type="EMBL" id="OKL60607.1"/>
    </source>
</evidence>
<dbReference type="Pfam" id="PF01501">
    <property type="entry name" value="Glyco_transf_8"/>
    <property type="match status" value="1"/>
</dbReference>
<dbReference type="PANTHER" id="PTHR11183">
    <property type="entry name" value="GLYCOGENIN SUBFAMILY MEMBER"/>
    <property type="match status" value="1"/>
</dbReference>
<dbReference type="RefSeq" id="XP_020120728.1">
    <property type="nucleotide sequence ID" value="XM_020266485.1"/>
</dbReference>
<comment type="catalytic activity">
    <reaction evidence="11">
        <text>[1,4-alpha-D-glucosyl](n)-L-tyrosyl-[glycogenin] + UDP-alpha-D-glucose = [1,4-alpha-D-glucosyl](n+1)-L-tyrosyl-[glycogenin] + UDP + H(+)</text>
        <dbReference type="Rhea" id="RHEA:56560"/>
        <dbReference type="Rhea" id="RHEA-COMP:14606"/>
        <dbReference type="Rhea" id="RHEA-COMP:14607"/>
        <dbReference type="ChEBI" id="CHEBI:15378"/>
        <dbReference type="ChEBI" id="CHEBI:58223"/>
        <dbReference type="ChEBI" id="CHEBI:58885"/>
        <dbReference type="ChEBI" id="CHEBI:140574"/>
        <dbReference type="EC" id="2.4.1.186"/>
    </reaction>
</comment>
<dbReference type="EMBL" id="LFMY01000005">
    <property type="protein sequence ID" value="OKL60607.1"/>
    <property type="molecule type" value="Genomic_DNA"/>
</dbReference>
<evidence type="ECO:0000256" key="4">
    <source>
        <dbReference type="ARBA" id="ARBA00022679"/>
    </source>
</evidence>
<comment type="cofactor">
    <cofactor evidence="1">
        <name>Mn(2+)</name>
        <dbReference type="ChEBI" id="CHEBI:29035"/>
    </cofactor>
</comment>
<keyword evidence="8" id="KW-0464">Manganese</keyword>
<evidence type="ECO:0000313" key="16">
    <source>
        <dbReference type="Proteomes" id="UP000214365"/>
    </source>
</evidence>
<evidence type="ECO:0000256" key="10">
    <source>
        <dbReference type="ARBA" id="ARBA00038934"/>
    </source>
</evidence>
<dbReference type="GO" id="GO:0005978">
    <property type="term" value="P:glycogen biosynthetic process"/>
    <property type="evidence" value="ECO:0007669"/>
    <property type="project" value="UniProtKB-KW"/>
</dbReference>
<gene>
    <name evidence="15" type="ORF">UA08_04189</name>
</gene>
<feature type="region of interest" description="Disordered" evidence="14">
    <location>
        <begin position="251"/>
        <end position="316"/>
    </location>
</feature>
<dbReference type="AlphaFoldDB" id="A0A1Q5Q901"/>
<evidence type="ECO:0000256" key="12">
    <source>
        <dbReference type="ARBA" id="ARBA00052293"/>
    </source>
</evidence>
<dbReference type="GO" id="GO:0005737">
    <property type="term" value="C:cytoplasm"/>
    <property type="evidence" value="ECO:0007669"/>
    <property type="project" value="UniProtKB-SubCell"/>
</dbReference>
<accession>A0A1Q5Q901</accession>
<evidence type="ECO:0000256" key="7">
    <source>
        <dbReference type="ARBA" id="ARBA00023180"/>
    </source>
</evidence>
<dbReference type="EC" id="2.4.1.186" evidence="10"/>
<evidence type="ECO:0000256" key="5">
    <source>
        <dbReference type="ARBA" id="ARBA00022723"/>
    </source>
</evidence>